<proteinExistence type="predicted"/>
<feature type="transmembrane region" description="Helical" evidence="1">
    <location>
        <begin position="59"/>
        <end position="86"/>
    </location>
</feature>
<keyword evidence="1" id="KW-0472">Membrane</keyword>
<keyword evidence="1" id="KW-1133">Transmembrane helix</keyword>
<protein>
    <submittedName>
        <fullName evidence="2">Uncharacterized protein</fullName>
    </submittedName>
</protein>
<evidence type="ECO:0000313" key="2">
    <source>
        <dbReference type="EMBL" id="MEQ2306911.1"/>
    </source>
</evidence>
<accession>A0ABV0ZLH2</accession>
<reference evidence="2 3" key="1">
    <citation type="submission" date="2021-06" db="EMBL/GenBank/DDBJ databases">
        <authorList>
            <person name="Palmer J.M."/>
        </authorList>
    </citation>
    <scope>NUCLEOTIDE SEQUENCE [LARGE SCALE GENOMIC DNA]</scope>
    <source>
        <strain evidence="2 3">AS_MEX2019</strain>
        <tissue evidence="2">Muscle</tissue>
    </source>
</reference>
<dbReference type="Proteomes" id="UP001469553">
    <property type="component" value="Unassembled WGS sequence"/>
</dbReference>
<sequence length="105" mass="11552">MSLKKGSSEHISLLALAGDVTNKLDPINKITDAMCIIKYEELLCEPIAMQISPKKKKKTYSVISTLHFISLSPGPAFVAALTAFAFERRQHLLAESAVMFAAMIR</sequence>
<organism evidence="2 3">
    <name type="scientific">Ameca splendens</name>
    <dbReference type="NCBI Taxonomy" id="208324"/>
    <lineage>
        <taxon>Eukaryota</taxon>
        <taxon>Metazoa</taxon>
        <taxon>Chordata</taxon>
        <taxon>Craniata</taxon>
        <taxon>Vertebrata</taxon>
        <taxon>Euteleostomi</taxon>
        <taxon>Actinopterygii</taxon>
        <taxon>Neopterygii</taxon>
        <taxon>Teleostei</taxon>
        <taxon>Neoteleostei</taxon>
        <taxon>Acanthomorphata</taxon>
        <taxon>Ovalentaria</taxon>
        <taxon>Atherinomorphae</taxon>
        <taxon>Cyprinodontiformes</taxon>
        <taxon>Goodeidae</taxon>
        <taxon>Ameca</taxon>
    </lineage>
</organism>
<keyword evidence="3" id="KW-1185">Reference proteome</keyword>
<evidence type="ECO:0000313" key="3">
    <source>
        <dbReference type="Proteomes" id="UP001469553"/>
    </source>
</evidence>
<name>A0ABV0ZLH2_9TELE</name>
<comment type="caution">
    <text evidence="2">The sequence shown here is derived from an EMBL/GenBank/DDBJ whole genome shotgun (WGS) entry which is preliminary data.</text>
</comment>
<gene>
    <name evidence="2" type="ORF">AMECASPLE_012957</name>
</gene>
<dbReference type="EMBL" id="JAHRIP010066663">
    <property type="protein sequence ID" value="MEQ2306911.1"/>
    <property type="molecule type" value="Genomic_DNA"/>
</dbReference>
<keyword evidence="1" id="KW-0812">Transmembrane</keyword>
<evidence type="ECO:0000256" key="1">
    <source>
        <dbReference type="SAM" id="Phobius"/>
    </source>
</evidence>